<name>A9NVZ8_PICSI</name>
<dbReference type="PANTHER" id="PTHR32176:SF103">
    <property type="entry name" value="OS08G0376550 PROTEIN"/>
    <property type="match status" value="1"/>
</dbReference>
<evidence type="ECO:0000256" key="5">
    <source>
        <dbReference type="ARBA" id="ARBA00023098"/>
    </source>
</evidence>
<feature type="domain" description="PNPLA" evidence="8">
    <location>
        <begin position="5"/>
        <end position="214"/>
    </location>
</feature>
<dbReference type="FunFam" id="3.40.1090.10:FF:000005">
    <property type="entry name" value="Patatin"/>
    <property type="match status" value="1"/>
</dbReference>
<evidence type="ECO:0000259" key="8">
    <source>
        <dbReference type="PROSITE" id="PS51635"/>
    </source>
</evidence>
<dbReference type="Pfam" id="PF01734">
    <property type="entry name" value="Patatin"/>
    <property type="match status" value="1"/>
</dbReference>
<dbReference type="PROSITE" id="PS51635">
    <property type="entry name" value="PNPLA"/>
    <property type="match status" value="1"/>
</dbReference>
<dbReference type="InterPro" id="IPR016035">
    <property type="entry name" value="Acyl_Trfase/lysoPLipase"/>
</dbReference>
<dbReference type="InterPro" id="IPR002641">
    <property type="entry name" value="PNPLA_dom"/>
</dbReference>
<reference evidence="9" key="1">
    <citation type="journal article" date="2008" name="BMC Genomics">
        <title>A conifer genomics resource of 200,000 spruce (Picea spp.) ESTs and 6,464 high-quality, sequence-finished full-length cDNAs for Sitka spruce (Picea sitchensis).</title>
        <authorList>
            <person name="Ralph S.G."/>
            <person name="Chun H.J."/>
            <person name="Kolosova N."/>
            <person name="Cooper D."/>
            <person name="Oddy C."/>
            <person name="Ritland C.E."/>
            <person name="Kirkpatrick R."/>
            <person name="Moore R."/>
            <person name="Barber S."/>
            <person name="Holt R.A."/>
            <person name="Jones S.J."/>
            <person name="Marra M.A."/>
            <person name="Douglas C.J."/>
            <person name="Ritland K."/>
            <person name="Bohlmann J."/>
        </authorList>
    </citation>
    <scope>NUCLEOTIDE SEQUENCE</scope>
    <source>
        <tissue evidence="9">Green portion of the leader tissue</tissue>
    </source>
</reference>
<keyword evidence="5 6" id="KW-0443">Lipid metabolism</keyword>
<dbReference type="EMBL" id="EF085505">
    <property type="protein sequence ID" value="ABK24809.1"/>
    <property type="molecule type" value="mRNA"/>
</dbReference>
<accession>A9NVZ8</accession>
<feature type="active site" description="Proton acceptor" evidence="6">
    <location>
        <position position="201"/>
    </location>
</feature>
<dbReference type="GO" id="GO:0016042">
    <property type="term" value="P:lipid catabolic process"/>
    <property type="evidence" value="ECO:0007669"/>
    <property type="project" value="UniProtKB-UniRule"/>
</dbReference>
<dbReference type="GO" id="GO:0004620">
    <property type="term" value="F:phospholipase activity"/>
    <property type="evidence" value="ECO:0007669"/>
    <property type="project" value="TreeGrafter"/>
</dbReference>
<sequence length="403" mass="44944">MKTLLSIDGGGVRGIIPATILQFLEKKLQEFDGPDARIADYFDIIAGTSTGGLITAMLTAPNDKKRPLFAAKDITPFYLENCPSFFPPPKKGISGCLRTQYTVWTGPKYSGDFLHSTVRRLCGDRRLHETLTNIVIPTYDIHLQQPIIFSSFAARRDELKDALLSDVCIGTSAAPTYLPAHCFKTEDSGDKTRSCSFNLIDGGVAANNPTLLAMNHAMQEPIIPNPNILLSKPSIDDWPLEPLDLKENESSKFLVLSLGTGHNVDRYKATDAAKWGRSRWLLNGGNPPIIDIFMQSSADMVDIHASALFKGSNKHNYIRIQEPELSDDRSSMDLSTEENLNGLKMIGRKLLDKPFSEVNIESGHYEEVRGKYAMTNRDVLTRFAKELSAEKMLRELILRRIQL</sequence>
<keyword evidence="4 6" id="KW-0442">Lipid degradation</keyword>
<evidence type="ECO:0000256" key="3">
    <source>
        <dbReference type="ARBA" id="ARBA00022821"/>
    </source>
</evidence>
<evidence type="ECO:0000256" key="1">
    <source>
        <dbReference type="ARBA" id="ARBA00010240"/>
    </source>
</evidence>
<feature type="short sequence motif" description="GXGXXG" evidence="6">
    <location>
        <begin position="9"/>
        <end position="14"/>
    </location>
</feature>
<dbReference type="EC" id="3.1.1.-" evidence="7"/>
<evidence type="ECO:0000256" key="6">
    <source>
        <dbReference type="PROSITE-ProRule" id="PRU01161"/>
    </source>
</evidence>
<protein>
    <recommendedName>
        <fullName evidence="7">Patatin</fullName>
        <ecNumber evidence="7">3.1.1.-</ecNumber>
    </recommendedName>
</protein>
<dbReference type="SUPFAM" id="SSF52151">
    <property type="entry name" value="FabD/lysophospholipase-like"/>
    <property type="match status" value="1"/>
</dbReference>
<keyword evidence="2 6" id="KW-0378">Hydrolase</keyword>
<keyword evidence="3" id="KW-0611">Plant defense</keyword>
<organism evidence="9">
    <name type="scientific">Picea sitchensis</name>
    <name type="common">Sitka spruce</name>
    <name type="synonym">Pinus sitchensis</name>
    <dbReference type="NCBI Taxonomy" id="3332"/>
    <lineage>
        <taxon>Eukaryota</taxon>
        <taxon>Viridiplantae</taxon>
        <taxon>Streptophyta</taxon>
        <taxon>Embryophyta</taxon>
        <taxon>Tracheophyta</taxon>
        <taxon>Spermatophyta</taxon>
        <taxon>Pinopsida</taxon>
        <taxon>Pinidae</taxon>
        <taxon>Conifers I</taxon>
        <taxon>Pinales</taxon>
        <taxon>Pinaceae</taxon>
        <taxon>Picea</taxon>
    </lineage>
</organism>
<dbReference type="GO" id="GO:0006952">
    <property type="term" value="P:defense response"/>
    <property type="evidence" value="ECO:0007669"/>
    <property type="project" value="UniProtKB-KW"/>
</dbReference>
<dbReference type="Gene3D" id="3.40.1090.10">
    <property type="entry name" value="Cytosolic phospholipase A2 catalytic domain"/>
    <property type="match status" value="1"/>
</dbReference>
<comment type="similarity">
    <text evidence="1 7">Belongs to the patatin family.</text>
</comment>
<feature type="active site" description="Nucleophile" evidence="6">
    <location>
        <position position="49"/>
    </location>
</feature>
<comment type="domain">
    <text evidence="7">The nitrogen atoms of the two glycine residues in the GGXR motif define the oxyanion hole, and stabilize the oxyanion that forms during the nucleophilic attack by the catalytic serine during substrate cleavage.</text>
</comment>
<comment type="function">
    <text evidence="7">Lipolytic acyl hydrolase (LAH).</text>
</comment>
<dbReference type="AlphaFoldDB" id="A9NVZ8"/>
<evidence type="ECO:0000256" key="2">
    <source>
        <dbReference type="ARBA" id="ARBA00022801"/>
    </source>
</evidence>
<evidence type="ECO:0000256" key="7">
    <source>
        <dbReference type="RuleBase" id="RU361262"/>
    </source>
</evidence>
<dbReference type="GO" id="GO:0047372">
    <property type="term" value="F:monoacylglycerol lipase activity"/>
    <property type="evidence" value="ECO:0007669"/>
    <property type="project" value="TreeGrafter"/>
</dbReference>
<proteinExistence type="evidence at transcript level"/>
<feature type="short sequence motif" description="GXSXG" evidence="6">
    <location>
        <begin position="47"/>
        <end position="51"/>
    </location>
</feature>
<evidence type="ECO:0000313" key="9">
    <source>
        <dbReference type="EMBL" id="ABK24809.1"/>
    </source>
</evidence>
<evidence type="ECO:0000256" key="4">
    <source>
        <dbReference type="ARBA" id="ARBA00022963"/>
    </source>
</evidence>
<feature type="short sequence motif" description="DGA/G" evidence="6">
    <location>
        <begin position="201"/>
        <end position="203"/>
    </location>
</feature>
<dbReference type="CDD" id="cd07214">
    <property type="entry name" value="Pat17_isozyme_like"/>
    <property type="match status" value="1"/>
</dbReference>
<dbReference type="PANTHER" id="PTHR32176">
    <property type="entry name" value="XYLOSE ISOMERASE"/>
    <property type="match status" value="1"/>
</dbReference>